<evidence type="ECO:0000313" key="1">
    <source>
        <dbReference type="EMBL" id="MFD2608970.1"/>
    </source>
</evidence>
<evidence type="ECO:0008006" key="3">
    <source>
        <dbReference type="Google" id="ProtNLM"/>
    </source>
</evidence>
<name>A0ABW5P185_9DEIO</name>
<dbReference type="RefSeq" id="WP_386843973.1">
    <property type="nucleotide sequence ID" value="NZ_JBHUMK010000022.1"/>
</dbReference>
<dbReference type="Proteomes" id="UP001597475">
    <property type="component" value="Unassembled WGS sequence"/>
</dbReference>
<comment type="caution">
    <text evidence="1">The sequence shown here is derived from an EMBL/GenBank/DDBJ whole genome shotgun (WGS) entry which is preliminary data.</text>
</comment>
<accession>A0ABW5P185</accession>
<sequence>MLRPASLVAAYPYSWQRVRDREMHWHRTQRRHLRGCCLICRQHESELPRGTLQVMHLGWQPDDLRREFLTVGCSRCHRGWDQGAQDAAATLTRAGEGTLDYSTYSQRLADLREQVAAHGLIMLAPSQVDLSLAACLQAGPAQLDELANRLRSMFPEVHDALSGCLEASIDAALWRLSQRAEDVTGIPYVIRTFDRVTLTLGRLHLDPGIEQAPHSRWTAQSYVRHRAS</sequence>
<dbReference type="EMBL" id="JBHUMK010000022">
    <property type="protein sequence ID" value="MFD2608970.1"/>
    <property type="molecule type" value="Genomic_DNA"/>
</dbReference>
<reference evidence="2" key="1">
    <citation type="journal article" date="2019" name="Int. J. Syst. Evol. Microbiol.">
        <title>The Global Catalogue of Microorganisms (GCM) 10K type strain sequencing project: providing services to taxonomists for standard genome sequencing and annotation.</title>
        <authorList>
            <consortium name="The Broad Institute Genomics Platform"/>
            <consortium name="The Broad Institute Genome Sequencing Center for Infectious Disease"/>
            <person name="Wu L."/>
            <person name="Ma J."/>
        </authorList>
    </citation>
    <scope>NUCLEOTIDE SEQUENCE [LARGE SCALE GENOMIC DNA]</scope>
    <source>
        <strain evidence="2">KCTC 33842</strain>
    </source>
</reference>
<keyword evidence="2" id="KW-1185">Reference proteome</keyword>
<organism evidence="1 2">
    <name type="scientific">Deinococcus taklimakanensis</name>
    <dbReference type="NCBI Taxonomy" id="536443"/>
    <lineage>
        <taxon>Bacteria</taxon>
        <taxon>Thermotogati</taxon>
        <taxon>Deinococcota</taxon>
        <taxon>Deinococci</taxon>
        <taxon>Deinococcales</taxon>
        <taxon>Deinococcaceae</taxon>
        <taxon>Deinococcus</taxon>
    </lineage>
</organism>
<gene>
    <name evidence="1" type="ORF">ACFSR9_05870</name>
</gene>
<evidence type="ECO:0000313" key="2">
    <source>
        <dbReference type="Proteomes" id="UP001597475"/>
    </source>
</evidence>
<protein>
    <recommendedName>
        <fullName evidence="3">HNH endonuclease</fullName>
    </recommendedName>
</protein>
<proteinExistence type="predicted"/>